<protein>
    <recommendedName>
        <fullName evidence="3">VOC domain-containing protein</fullName>
    </recommendedName>
</protein>
<dbReference type="GO" id="GO:0004493">
    <property type="term" value="F:methylmalonyl-CoA epimerase activity"/>
    <property type="evidence" value="ECO:0007669"/>
    <property type="project" value="TreeGrafter"/>
</dbReference>
<accession>A0AAN7SVS5</accession>
<feature type="compositionally biased region" description="Polar residues" evidence="2">
    <location>
        <begin position="1"/>
        <end position="30"/>
    </location>
</feature>
<dbReference type="GO" id="GO:0046491">
    <property type="term" value="P:L-methylmalonyl-CoA metabolic process"/>
    <property type="evidence" value="ECO:0007669"/>
    <property type="project" value="TreeGrafter"/>
</dbReference>
<dbReference type="PANTHER" id="PTHR43048">
    <property type="entry name" value="METHYLMALONYL-COA EPIMERASE"/>
    <property type="match status" value="1"/>
</dbReference>
<keyword evidence="1" id="KW-0479">Metal-binding</keyword>
<evidence type="ECO:0000256" key="2">
    <source>
        <dbReference type="SAM" id="MobiDB-lite"/>
    </source>
</evidence>
<dbReference type="Proteomes" id="UP001309876">
    <property type="component" value="Unassembled WGS sequence"/>
</dbReference>
<dbReference type="GO" id="GO:0046872">
    <property type="term" value="F:metal ion binding"/>
    <property type="evidence" value="ECO:0007669"/>
    <property type="project" value="UniProtKB-KW"/>
</dbReference>
<feature type="region of interest" description="Disordered" evidence="2">
    <location>
        <begin position="1"/>
        <end position="56"/>
    </location>
</feature>
<comment type="caution">
    <text evidence="4">The sequence shown here is derived from an EMBL/GenBank/DDBJ whole genome shotgun (WGS) entry which is preliminary data.</text>
</comment>
<dbReference type="PANTHER" id="PTHR43048:SF3">
    <property type="entry name" value="METHYLMALONYL-COA EPIMERASE, MITOCHONDRIAL"/>
    <property type="match status" value="1"/>
</dbReference>
<gene>
    <name evidence="4" type="ORF">LTR05_007302</name>
</gene>
<sequence length="391" mass="44101">MAAPPTSSFKSFQTNLTETKAHSTTTNGNPVSRGPSPNRGASIQDNEAIGSESVTQKSWLSEQGIDRSKWVMLRKLSHMRYQHENLDEITVFMRDFGMHVVKKTDTERWYSGYGPDQYVYYAREGPRKFLGGAFEVESYEDLEKAAEIHKDRLQTKGIEEIHSAPGGGHIVTITDPEGFPLNLIHGQTPTDPKQMPAKLIVNDESTKPRQRQFQRFQPGPAAVHKLGHFGLVSADFPALQKWYTQNFNIVPSDLLYVNLPSGERKEVALFAHLDRGQDLVDHHTIFLSTLTPDSSIPEPHVHHCSFEVHDFDTQALGHQWLAEKGYKNVWGVGRHILGSQIFDYWWDTSKFMVEHYADGDLVNEDTLVGYGPAGHEGLAVWGPDVPTEFLH</sequence>
<dbReference type="FunFam" id="3.10.180.10:FF:000034">
    <property type="entry name" value="Glyoxalase/Bleomycin resistance protein/Dihydroxybiphenyl dioxygenase"/>
    <property type="match status" value="1"/>
</dbReference>
<dbReference type="EMBL" id="JAVRRJ010000008">
    <property type="protein sequence ID" value="KAK5082159.1"/>
    <property type="molecule type" value="Genomic_DNA"/>
</dbReference>
<dbReference type="AlphaFoldDB" id="A0AAN7SVS5"/>
<keyword evidence="5" id="KW-1185">Reference proteome</keyword>
<evidence type="ECO:0000259" key="3">
    <source>
        <dbReference type="PROSITE" id="PS51819"/>
    </source>
</evidence>
<feature type="domain" description="VOC" evidence="3">
    <location>
        <begin position="75"/>
        <end position="186"/>
    </location>
</feature>
<evidence type="ECO:0000256" key="1">
    <source>
        <dbReference type="ARBA" id="ARBA00022723"/>
    </source>
</evidence>
<evidence type="ECO:0000313" key="5">
    <source>
        <dbReference type="Proteomes" id="UP001309876"/>
    </source>
</evidence>
<dbReference type="InterPro" id="IPR037523">
    <property type="entry name" value="VOC_core"/>
</dbReference>
<dbReference type="PROSITE" id="PS51819">
    <property type="entry name" value="VOC"/>
    <property type="match status" value="1"/>
</dbReference>
<dbReference type="GO" id="GO:0005739">
    <property type="term" value="C:mitochondrion"/>
    <property type="evidence" value="ECO:0007669"/>
    <property type="project" value="TreeGrafter"/>
</dbReference>
<dbReference type="Gene3D" id="3.10.180.10">
    <property type="entry name" value="2,3-Dihydroxybiphenyl 1,2-Dioxygenase, domain 1"/>
    <property type="match status" value="2"/>
</dbReference>
<name>A0AAN7SVS5_9EURO</name>
<organism evidence="4 5">
    <name type="scientific">Lithohypha guttulata</name>
    <dbReference type="NCBI Taxonomy" id="1690604"/>
    <lineage>
        <taxon>Eukaryota</taxon>
        <taxon>Fungi</taxon>
        <taxon>Dikarya</taxon>
        <taxon>Ascomycota</taxon>
        <taxon>Pezizomycotina</taxon>
        <taxon>Eurotiomycetes</taxon>
        <taxon>Chaetothyriomycetidae</taxon>
        <taxon>Chaetothyriales</taxon>
        <taxon>Trichomeriaceae</taxon>
        <taxon>Lithohypha</taxon>
    </lineage>
</organism>
<dbReference type="SUPFAM" id="SSF54593">
    <property type="entry name" value="Glyoxalase/Bleomycin resistance protein/Dihydroxybiphenyl dioxygenase"/>
    <property type="match status" value="1"/>
</dbReference>
<dbReference type="InterPro" id="IPR051785">
    <property type="entry name" value="MMCE/EMCE_epimerase"/>
</dbReference>
<dbReference type="InterPro" id="IPR029068">
    <property type="entry name" value="Glyas_Bleomycin-R_OHBP_Dase"/>
</dbReference>
<proteinExistence type="predicted"/>
<reference evidence="4 5" key="1">
    <citation type="submission" date="2023-08" db="EMBL/GenBank/DDBJ databases">
        <title>Black Yeasts Isolated from many extreme environments.</title>
        <authorList>
            <person name="Coleine C."/>
            <person name="Stajich J.E."/>
            <person name="Selbmann L."/>
        </authorList>
    </citation>
    <scope>NUCLEOTIDE SEQUENCE [LARGE SCALE GENOMIC DNA]</scope>
    <source>
        <strain evidence="4 5">CCFEE 5910</strain>
    </source>
</reference>
<evidence type="ECO:0000313" key="4">
    <source>
        <dbReference type="EMBL" id="KAK5082159.1"/>
    </source>
</evidence>